<dbReference type="EMBL" id="JACGWO010000001">
    <property type="protein sequence ID" value="KAK4438674.1"/>
    <property type="molecule type" value="Genomic_DNA"/>
</dbReference>
<organism evidence="2 3">
    <name type="scientific">Sesamum alatum</name>
    <dbReference type="NCBI Taxonomy" id="300844"/>
    <lineage>
        <taxon>Eukaryota</taxon>
        <taxon>Viridiplantae</taxon>
        <taxon>Streptophyta</taxon>
        <taxon>Embryophyta</taxon>
        <taxon>Tracheophyta</taxon>
        <taxon>Spermatophyta</taxon>
        <taxon>Magnoliopsida</taxon>
        <taxon>eudicotyledons</taxon>
        <taxon>Gunneridae</taxon>
        <taxon>Pentapetalae</taxon>
        <taxon>asterids</taxon>
        <taxon>lamiids</taxon>
        <taxon>Lamiales</taxon>
        <taxon>Pedaliaceae</taxon>
        <taxon>Sesamum</taxon>
    </lineage>
</organism>
<feature type="compositionally biased region" description="Polar residues" evidence="1">
    <location>
        <begin position="68"/>
        <end position="85"/>
    </location>
</feature>
<gene>
    <name evidence="2" type="ORF">Salat_0201900</name>
</gene>
<dbReference type="GO" id="GO:0031047">
    <property type="term" value="P:regulatory ncRNA-mediated gene silencing"/>
    <property type="evidence" value="ECO:0007669"/>
    <property type="project" value="InterPro"/>
</dbReference>
<dbReference type="AlphaFoldDB" id="A0AAE1YY87"/>
<reference evidence="2" key="1">
    <citation type="submission" date="2020-06" db="EMBL/GenBank/DDBJ databases">
        <authorList>
            <person name="Li T."/>
            <person name="Hu X."/>
            <person name="Zhang T."/>
            <person name="Song X."/>
            <person name="Zhang H."/>
            <person name="Dai N."/>
            <person name="Sheng W."/>
            <person name="Hou X."/>
            <person name="Wei L."/>
        </authorList>
    </citation>
    <scope>NUCLEOTIDE SEQUENCE</scope>
    <source>
        <strain evidence="2">3651</strain>
        <tissue evidence="2">Leaf</tissue>
    </source>
</reference>
<reference evidence="2" key="2">
    <citation type="journal article" date="2024" name="Plant">
        <title>Genomic evolution and insights into agronomic trait innovations of Sesamum species.</title>
        <authorList>
            <person name="Miao H."/>
            <person name="Wang L."/>
            <person name="Qu L."/>
            <person name="Liu H."/>
            <person name="Sun Y."/>
            <person name="Le M."/>
            <person name="Wang Q."/>
            <person name="Wei S."/>
            <person name="Zheng Y."/>
            <person name="Lin W."/>
            <person name="Duan Y."/>
            <person name="Cao H."/>
            <person name="Xiong S."/>
            <person name="Wang X."/>
            <person name="Wei L."/>
            <person name="Li C."/>
            <person name="Ma Q."/>
            <person name="Ju M."/>
            <person name="Zhao R."/>
            <person name="Li G."/>
            <person name="Mu C."/>
            <person name="Tian Q."/>
            <person name="Mei H."/>
            <person name="Zhang T."/>
            <person name="Gao T."/>
            <person name="Zhang H."/>
        </authorList>
    </citation>
    <scope>NUCLEOTIDE SEQUENCE</scope>
    <source>
        <strain evidence="2">3651</strain>
    </source>
</reference>
<dbReference type="PANTHER" id="PTHR46602:SF1">
    <property type="entry name" value="PROTEIN SUPPRESSOR OF GENE SILENCING 3"/>
    <property type="match status" value="1"/>
</dbReference>
<dbReference type="InterPro" id="IPR044287">
    <property type="entry name" value="SGS3"/>
</dbReference>
<name>A0AAE1YY87_9LAMI</name>
<feature type="compositionally biased region" description="Acidic residues" evidence="1">
    <location>
        <begin position="100"/>
        <end position="111"/>
    </location>
</feature>
<keyword evidence="3" id="KW-1185">Reference proteome</keyword>
<sequence length="141" mass="15860">MQKLGMWGHGRLGRAYVQTWPTLSSDSRKRAGRRYTKPQSSNRSPGPDYVAAPPVIHPPLKNGWGWSTRASSTQLSGDSMGHNENGQRALSMIMFKSEIDEESDDIDDTNDELLTNDFDSDGSQKRRRSRRTGGLRNFFSV</sequence>
<dbReference type="Proteomes" id="UP001293254">
    <property type="component" value="Unassembled WGS sequence"/>
</dbReference>
<dbReference type="GO" id="GO:0051607">
    <property type="term" value="P:defense response to virus"/>
    <property type="evidence" value="ECO:0007669"/>
    <property type="project" value="InterPro"/>
</dbReference>
<proteinExistence type="predicted"/>
<feature type="region of interest" description="Disordered" evidence="1">
    <location>
        <begin position="100"/>
        <end position="141"/>
    </location>
</feature>
<evidence type="ECO:0000313" key="2">
    <source>
        <dbReference type="EMBL" id="KAK4438674.1"/>
    </source>
</evidence>
<accession>A0AAE1YY87</accession>
<evidence type="ECO:0000313" key="3">
    <source>
        <dbReference type="Proteomes" id="UP001293254"/>
    </source>
</evidence>
<feature type="region of interest" description="Disordered" evidence="1">
    <location>
        <begin position="24"/>
        <end position="85"/>
    </location>
</feature>
<comment type="caution">
    <text evidence="2">The sequence shown here is derived from an EMBL/GenBank/DDBJ whole genome shotgun (WGS) entry which is preliminary data.</text>
</comment>
<dbReference type="PANTHER" id="PTHR46602">
    <property type="entry name" value="PROTEIN SUPPRESSOR OF GENE SILENCING 3"/>
    <property type="match status" value="1"/>
</dbReference>
<protein>
    <submittedName>
        <fullName evidence="2">Uncharacterized protein</fullName>
    </submittedName>
</protein>
<evidence type="ECO:0000256" key="1">
    <source>
        <dbReference type="SAM" id="MobiDB-lite"/>
    </source>
</evidence>